<evidence type="ECO:0000313" key="3">
    <source>
        <dbReference type="Proteomes" id="UP000295157"/>
    </source>
</evidence>
<feature type="domain" description="Right handed beta helix" evidence="1">
    <location>
        <begin position="457"/>
        <end position="622"/>
    </location>
</feature>
<dbReference type="OrthoDB" id="1016457at2"/>
<proteinExistence type="predicted"/>
<evidence type="ECO:0000313" key="2">
    <source>
        <dbReference type="EMBL" id="TDC06508.1"/>
    </source>
</evidence>
<dbReference type="InterPro" id="IPR012334">
    <property type="entry name" value="Pectin_lyas_fold"/>
</dbReference>
<dbReference type="SUPFAM" id="SSF51126">
    <property type="entry name" value="Pectin lyase-like"/>
    <property type="match status" value="1"/>
</dbReference>
<dbReference type="PANTHER" id="PTHR36453">
    <property type="entry name" value="SECRETED PROTEIN-RELATED"/>
    <property type="match status" value="1"/>
</dbReference>
<dbReference type="EMBL" id="SMJZ01000053">
    <property type="protein sequence ID" value="TDC06508.1"/>
    <property type="molecule type" value="Genomic_DNA"/>
</dbReference>
<dbReference type="AlphaFoldDB" id="A0A4R4NBS5"/>
<keyword evidence="3" id="KW-1185">Reference proteome</keyword>
<dbReference type="Gene3D" id="2.160.20.10">
    <property type="entry name" value="Single-stranded right-handed beta-helix, Pectin lyase-like"/>
    <property type="match status" value="2"/>
</dbReference>
<evidence type="ECO:0000259" key="1">
    <source>
        <dbReference type="Pfam" id="PF13229"/>
    </source>
</evidence>
<comment type="caution">
    <text evidence="2">The sequence shown here is derived from an EMBL/GenBank/DDBJ whole genome shotgun (WGS) entry which is preliminary data.</text>
</comment>
<name>A0A4R4NBS5_9ACTN</name>
<dbReference type="PANTHER" id="PTHR36453:SF1">
    <property type="entry name" value="RIGHT HANDED BETA HELIX DOMAIN-CONTAINING PROTEIN"/>
    <property type="match status" value="1"/>
</dbReference>
<reference evidence="2 3" key="1">
    <citation type="submission" date="2019-02" db="EMBL/GenBank/DDBJ databases">
        <title>Draft genome sequences of novel Actinobacteria.</title>
        <authorList>
            <person name="Sahin N."/>
            <person name="Ay H."/>
            <person name="Saygin H."/>
        </authorList>
    </citation>
    <scope>NUCLEOTIDE SEQUENCE [LARGE SCALE GENOMIC DNA]</scope>
    <source>
        <strain evidence="2 3">KC201</strain>
    </source>
</reference>
<dbReference type="Proteomes" id="UP000295157">
    <property type="component" value="Unassembled WGS sequence"/>
</dbReference>
<gene>
    <name evidence="2" type="ORF">E1267_16210</name>
</gene>
<dbReference type="InterPro" id="IPR039448">
    <property type="entry name" value="Beta_helix"/>
</dbReference>
<organism evidence="2 3">
    <name type="scientific">Nonomuraea longispora</name>
    <dbReference type="NCBI Taxonomy" id="1848320"/>
    <lineage>
        <taxon>Bacteria</taxon>
        <taxon>Bacillati</taxon>
        <taxon>Actinomycetota</taxon>
        <taxon>Actinomycetes</taxon>
        <taxon>Streptosporangiales</taxon>
        <taxon>Streptosporangiaceae</taxon>
        <taxon>Nonomuraea</taxon>
    </lineage>
</organism>
<sequence length="811" mass="88453">MTMVVCHIAAMCSDTSRSGTSMARRSMGVLIASVLVVTAAGAPAPALAEPGLSGAKTVVYVAEDGREGATGTRTDPFPTVEQARDALAGRTSARRPGLVYIREGVYQTSETIELSGPEHSHVTYAAHPGEQVEFAGVTTLDPGAFRRLSDLPDEAKWSSKARVPDAVAGQVHVYDLGAAGIPAGVIMKNGFNWKPQPFAPELITDDAAQTLAQYPNDAGKLDSAAITVKDAPKGARDYFSDKTEDGTTLPYEDMLKLPGPVYTAVDAALKERSSAWAPPQGQELDNTVFETDGWLSGYFGNNYANDRVRIASVDPAEAELRTTYPTMYAATDKWTSFVAQNVLSELDTEGEYYIDRWNDAGILYYYPPGGTVEGREISLTSFDAPFFQLENVRGVTLKGLKLNGTTGTAVRLLDAESCTVDGLEILNASMDAIAIGEANDAITAVAEYRTSRGGHRNKVVNSRLHDLGGGGVFTAGGDRDSLERGGHVVEHNEIYDFSKLATYTPAGYMYGVGNTFRYNHVHDAPHMAIQIMGNDMEISHNRFERLVTHASDQGVIYAGRDYTYLNNVVAYNLFKDIGADGNQAVYMDDGMSGMVVHHNVFDNVQHGLFFQAGHSNVASDNVFKDVTYIGHDKLYHEDDLPVPNSKVVVERFNDMLKPGDGSGFTNTRENIETWYRRYGRQYPNIRDWYVPSKADGELCTSVDTTECTRAHVWENPDSVYVPSHNVLTRSVSIATGDFAYTDDAGGLNVKTFNPDFDAHNVKKDSAAEVAFDPATGKFDARATPLNRAEGFGPAWVREWNRRFTLDGIGPR</sequence>
<dbReference type="InterPro" id="IPR011050">
    <property type="entry name" value="Pectin_lyase_fold/virulence"/>
</dbReference>
<protein>
    <submittedName>
        <fullName evidence="2">Right-handed parallel beta-helix repeat-containing protein</fullName>
    </submittedName>
</protein>
<dbReference type="Pfam" id="PF13229">
    <property type="entry name" value="Beta_helix"/>
    <property type="match status" value="1"/>
</dbReference>
<accession>A0A4R4NBS5</accession>